<evidence type="ECO:0000313" key="1">
    <source>
        <dbReference type="EMBL" id="MWV44970.1"/>
    </source>
</evidence>
<dbReference type="RefSeq" id="WP_160498576.1">
    <property type="nucleotide sequence ID" value="NZ_WUBI01000002.1"/>
</dbReference>
<keyword evidence="2" id="KW-1185">Reference proteome</keyword>
<proteinExistence type="predicted"/>
<organism evidence="1 2">
    <name type="scientific">Paenibacillus dendrobii</name>
    <dbReference type="NCBI Taxonomy" id="2691084"/>
    <lineage>
        <taxon>Bacteria</taxon>
        <taxon>Bacillati</taxon>
        <taxon>Bacillota</taxon>
        <taxon>Bacilli</taxon>
        <taxon>Bacillales</taxon>
        <taxon>Paenibacillaceae</taxon>
        <taxon>Paenibacillus</taxon>
    </lineage>
</organism>
<protein>
    <submittedName>
        <fullName evidence="1">Uncharacterized protein</fullName>
    </submittedName>
</protein>
<name>A0A7X3ILP7_9BACL</name>
<evidence type="ECO:0000313" key="2">
    <source>
        <dbReference type="Proteomes" id="UP000460318"/>
    </source>
</evidence>
<dbReference type="Proteomes" id="UP000460318">
    <property type="component" value="Unassembled WGS sequence"/>
</dbReference>
<reference evidence="1 2" key="1">
    <citation type="submission" date="2019-12" db="EMBL/GenBank/DDBJ databases">
        <title>Paenibacillus sp. nov., an endophytic bacterium isolated from the stem of Dendrobium.</title>
        <authorList>
            <person name="Zhao R."/>
        </authorList>
    </citation>
    <scope>NUCLEOTIDE SEQUENCE [LARGE SCALE GENOMIC DNA]</scope>
    <source>
        <strain evidence="1 2">HJL G12</strain>
    </source>
</reference>
<accession>A0A7X3ILP7</accession>
<dbReference type="EMBL" id="WUBI01000002">
    <property type="protein sequence ID" value="MWV44970.1"/>
    <property type="molecule type" value="Genomic_DNA"/>
</dbReference>
<gene>
    <name evidence="1" type="ORF">GRF59_15210</name>
</gene>
<comment type="caution">
    <text evidence="1">The sequence shown here is derived from an EMBL/GenBank/DDBJ whole genome shotgun (WGS) entry which is preliminary data.</text>
</comment>
<sequence>MNHEDLKLKLLSNSPIYLSGAGIINIPSVRTIIDIGLNEYNIRLSHLLIDKSYLKESIDNISNFDIFFANCYHNTSFRSNSFDLLRLYFATECSLEQDDYSISITIGDKGHLDHSNFDEFQEMISTAHNIRPSNEAEFKPGNSKAQEMVDMILKNRKKQPKPKEKMDLHSIISGLAWKSNGLNILNVFDLSIYQIYNGLQVTDNIDNYHHTLNGIYAGTIETKNIKISDLHWANKSN</sequence>
<dbReference type="AlphaFoldDB" id="A0A7X3ILP7"/>